<feature type="region of interest" description="Disordered" evidence="1">
    <location>
        <begin position="146"/>
        <end position="178"/>
    </location>
</feature>
<evidence type="ECO:0000313" key="3">
    <source>
        <dbReference type="Proteomes" id="UP000001906"/>
    </source>
</evidence>
<dbReference type="InterPro" id="IPR004211">
    <property type="entry name" value="Endonuclease_7"/>
</dbReference>
<dbReference type="InterPro" id="IPR044925">
    <property type="entry name" value="His-Me_finger_sf"/>
</dbReference>
<sequence>MTNELPVLSPLPTINAPGADALSVLRTTEPLARKQLIKIARTSQRAITLLLWKKQGGLCPLCGKEIDIKIPREGVMDHDHDSGEVRGILHRSCNAAEGKVANAAGQWGAKATDYPSIIRWLEAMLVYLKAPGTGYMYPTHKTAEEKHAASLYKRRQQSAKRKAQGPTKVRSMKPKVSE</sequence>
<gene>
    <name evidence="2" type="ORF">SBWP25_0021</name>
</gene>
<evidence type="ECO:0000313" key="2">
    <source>
        <dbReference type="EMBL" id="CBH51591.1"/>
    </source>
</evidence>
<dbReference type="InterPro" id="IPR038563">
    <property type="entry name" value="Endonuclease_7_sf"/>
</dbReference>
<feature type="compositionally biased region" description="Basic residues" evidence="1">
    <location>
        <begin position="152"/>
        <end position="163"/>
    </location>
</feature>
<dbReference type="EMBL" id="FN594518">
    <property type="protein sequence ID" value="CBH51591.1"/>
    <property type="molecule type" value="Genomic_DNA"/>
</dbReference>
<accession>D2EBS5</accession>
<dbReference type="Pfam" id="PF02945">
    <property type="entry name" value="Endonuclease_7"/>
    <property type="match status" value="1"/>
</dbReference>
<dbReference type="RefSeq" id="YP_003345486.1">
    <property type="nucleotide sequence ID" value="NC_013638.1"/>
</dbReference>
<protein>
    <submittedName>
        <fullName evidence="2">Predicted phage DNA Endonuclease VII</fullName>
    </submittedName>
</protein>
<keyword evidence="3" id="KW-1185">Reference proteome</keyword>
<reference evidence="2 3" key="1">
    <citation type="journal article" date="2010" name="Nature">
        <title>Antagonistic coevolution accelerates molecular evolution.</title>
        <authorList>
            <person name="Paterson S."/>
            <person name="Vogwill T."/>
            <person name="Buckling A."/>
            <person name="Benmayor R."/>
            <person name="Spiers A.J."/>
            <person name="Thomson N.R."/>
            <person name="Quail M."/>
            <person name="Smith F."/>
            <person name="Walker D."/>
            <person name="Libberton B."/>
            <person name="Fenton A."/>
            <person name="Hall N."/>
            <person name="Brockhurst M.A."/>
        </authorList>
    </citation>
    <scope>NUCLEOTIDE SEQUENCE [LARGE SCALE GENOMIC DNA]</scope>
    <source>
        <strain evidence="3">phi 2</strain>
    </source>
</reference>
<dbReference type="Proteomes" id="UP000001906">
    <property type="component" value="Segment"/>
</dbReference>
<dbReference type="GO" id="GO:0004519">
    <property type="term" value="F:endonuclease activity"/>
    <property type="evidence" value="ECO:0007669"/>
    <property type="project" value="UniProtKB-KW"/>
</dbReference>
<dbReference type="KEGG" id="vg:8673585"/>
<dbReference type="Gene3D" id="3.40.1800.10">
    <property type="entry name" value="His-Me finger endonucleases"/>
    <property type="match status" value="1"/>
</dbReference>
<evidence type="ECO:0000256" key="1">
    <source>
        <dbReference type="SAM" id="MobiDB-lite"/>
    </source>
</evidence>
<organism evidence="2 3">
    <name type="scientific">Pseudomonas phage phi2</name>
    <dbReference type="NCBI Taxonomy" id="1450169"/>
    <lineage>
        <taxon>Viruses</taxon>
        <taxon>Duplodnaviria</taxon>
        <taxon>Heunggongvirae</taxon>
        <taxon>Uroviricota</taxon>
        <taxon>Caudoviricetes</taxon>
        <taxon>Autographivirales</taxon>
        <taxon>Autoscriptoviridae</taxon>
        <taxon>Tunggulvirus</taxon>
        <taxon>Tunggulvirus f2</taxon>
    </lineage>
</organism>
<proteinExistence type="predicted"/>
<dbReference type="OrthoDB" id="27676at10239"/>
<keyword evidence="2" id="KW-0255">Endonuclease</keyword>
<dbReference type="GeneID" id="8673585"/>
<keyword evidence="2" id="KW-0378">Hydrolase</keyword>
<keyword evidence="2" id="KW-0540">Nuclease</keyword>
<dbReference type="SUPFAM" id="SSF54060">
    <property type="entry name" value="His-Me finger endonucleases"/>
    <property type="match status" value="1"/>
</dbReference>
<name>D2EBS5_9CAUD</name>